<accession>A0A6G8F323</accession>
<dbReference type="AlphaFoldDB" id="A0A6G8F323"/>
<gene>
    <name evidence="1" type="ORF">PlAlph_5280</name>
</gene>
<sequence length="223" mass="26150">MKKELYLFIIWSNARFMEKNIVNDIKKKFELFQIYEVFWSKDAFESNLTRFYGKKIPKSIKKAKETGTGSFLALLVYDRSPQFVDGHNIAVSIAKNNYRQFLGKNLVHASDNQDETNENLLFLFGKNLKEIESEESFFIPRPWHYDIKGTPCWNSIDEALDTVRKIPFTKATPYKESFLIHSRHADTARRILNATNHFKFPGRHKYLIRVGKGSQAVYIRKIS</sequence>
<reference evidence="1" key="1">
    <citation type="journal article" date="2020" name="J. ISSAAS">
        <title>Lactobacilli and other gastrointestinal microbiota of Peromyscus leucopus, reservoir host for agents of Lyme disease and other zoonoses in North America.</title>
        <authorList>
            <person name="Milovic A."/>
            <person name="Bassam K."/>
            <person name="Shao H."/>
            <person name="Chatzistamou I."/>
            <person name="Tufts D.M."/>
            <person name="Diuk-Wasser M."/>
            <person name="Barbour A.G."/>
        </authorList>
    </citation>
    <scope>NUCLEOTIDE SEQUENCE</scope>
    <source>
        <strain evidence="1">LL90</strain>
    </source>
</reference>
<evidence type="ECO:0000313" key="1">
    <source>
        <dbReference type="EMBL" id="QIM10636.1"/>
    </source>
</evidence>
<protein>
    <recommendedName>
        <fullName evidence="2">Nucleoside diphosphate kinase-like domain-containing protein</fullName>
    </recommendedName>
</protein>
<evidence type="ECO:0008006" key="2">
    <source>
        <dbReference type="Google" id="ProtNLM"/>
    </source>
</evidence>
<name>A0A6G8F323_9PROT</name>
<organism evidence="1">
    <name type="scientific">uncultured Alphaproteobacteria bacterium</name>
    <dbReference type="NCBI Taxonomy" id="91750"/>
    <lineage>
        <taxon>Bacteria</taxon>
        <taxon>Pseudomonadati</taxon>
        <taxon>Pseudomonadota</taxon>
        <taxon>Alphaproteobacteria</taxon>
        <taxon>environmental samples</taxon>
    </lineage>
</organism>
<dbReference type="EMBL" id="MN990732">
    <property type="protein sequence ID" value="QIM10636.1"/>
    <property type="molecule type" value="Genomic_DNA"/>
</dbReference>
<proteinExistence type="predicted"/>